<evidence type="ECO:0000313" key="2">
    <source>
        <dbReference type="EnsemblMetazoa" id="CLYHEMP006799.1"/>
    </source>
</evidence>
<feature type="compositionally biased region" description="Basic and acidic residues" evidence="1">
    <location>
        <begin position="1"/>
        <end position="18"/>
    </location>
</feature>
<dbReference type="Gene3D" id="1.10.10.2590">
    <property type="entry name" value="BEN domain"/>
    <property type="match status" value="1"/>
</dbReference>
<keyword evidence="3" id="KW-1185">Reference proteome</keyword>
<feature type="region of interest" description="Disordered" evidence="1">
    <location>
        <begin position="584"/>
        <end position="618"/>
    </location>
</feature>
<evidence type="ECO:0000256" key="1">
    <source>
        <dbReference type="SAM" id="MobiDB-lite"/>
    </source>
</evidence>
<evidence type="ECO:0000313" key="3">
    <source>
        <dbReference type="Proteomes" id="UP000594262"/>
    </source>
</evidence>
<proteinExistence type="predicted"/>
<dbReference type="AlphaFoldDB" id="A0A7M5V6A4"/>
<name>A0A7M5V6A4_9CNID</name>
<feature type="region of interest" description="Disordered" evidence="1">
    <location>
        <begin position="334"/>
        <end position="364"/>
    </location>
</feature>
<accession>A0A7M5V6A4</accession>
<sequence length="618" mass="70085">MERVQRNRKENPKFKQSDEIGSDDGPLVTIIFTEPEADGNHLTLTLPYNKFKPLDEKGQSIPMSGIKVGRRGFFWYPHHKKYYEACVTAVAKKRKGARECQAEQKEDCTLDGIDKENVLTQPKTKKAKKKRASTEEVMKTDTKMEVKKTKKQDPEIVKADKAAKKAIKKTDEILSSIIINKSGDKSFELNENILDNWVQNFDELMGSKGNELKSTDTAKDTPVDFEMVTQMDKVHEVSKIGKTEATLTSKPWQSSIHEESSNNMVEAMGTSFLEKEGLKSFTTLMKKPSQKIKQEYADKNRIQQNLMDLPTKKDNLKTLTTLDKSTKSPVFDQQKRFQPSSKMSLGAGNKEGFQPSSKMSLGAGNKEGGSCTNCRKMQRQLQLANEKLKEYESTFSNLGRLVPDLVTVTQQISHSFPNGKKTTIIPESMTLDQHEEVLPGTDQMNSTPVMTDRSMNFESSPITTDRKQKKTLDVSTGYLSNSDMQQEMILPMTNHVKLTVAEIKVLKRKSDKYQKWTTVFNTIVKKYFDEKTLRKSSAQGKENKKTRKSKPALNEKIVADLLELGKNKYGLEESKVTEQLNAKCGGARRRYRLKREKMRANGEVPPPSSDESDHEDDE</sequence>
<feature type="region of interest" description="Disordered" evidence="1">
    <location>
        <begin position="1"/>
        <end position="26"/>
    </location>
</feature>
<dbReference type="EnsemblMetazoa" id="CLYHEMT006799.1">
    <property type="protein sequence ID" value="CLYHEMP006799.1"/>
    <property type="gene ID" value="CLYHEMG006799"/>
</dbReference>
<dbReference type="Proteomes" id="UP000594262">
    <property type="component" value="Unplaced"/>
</dbReference>
<organism evidence="2 3">
    <name type="scientific">Clytia hemisphaerica</name>
    <dbReference type="NCBI Taxonomy" id="252671"/>
    <lineage>
        <taxon>Eukaryota</taxon>
        <taxon>Metazoa</taxon>
        <taxon>Cnidaria</taxon>
        <taxon>Hydrozoa</taxon>
        <taxon>Hydroidolina</taxon>
        <taxon>Leptothecata</taxon>
        <taxon>Obeliida</taxon>
        <taxon>Clytiidae</taxon>
        <taxon>Clytia</taxon>
    </lineage>
</organism>
<evidence type="ECO:0008006" key="4">
    <source>
        <dbReference type="Google" id="ProtNLM"/>
    </source>
</evidence>
<protein>
    <recommendedName>
        <fullName evidence="4">BEN domain-containing protein</fullName>
    </recommendedName>
</protein>
<feature type="compositionally biased region" description="Basic residues" evidence="1">
    <location>
        <begin position="586"/>
        <end position="597"/>
    </location>
</feature>
<reference evidence="2" key="1">
    <citation type="submission" date="2021-01" db="UniProtKB">
        <authorList>
            <consortium name="EnsemblMetazoa"/>
        </authorList>
    </citation>
    <scope>IDENTIFICATION</scope>
</reference>